<dbReference type="InterPro" id="IPR046346">
    <property type="entry name" value="Aminoacid_DH-like_N_sf"/>
</dbReference>
<gene>
    <name evidence="5" type="ORF">MNBD_ALPHA03-54</name>
</gene>
<dbReference type="InterPro" id="IPR006097">
    <property type="entry name" value="Glu/Leu/Phe/Val/Trp_DH_dimer"/>
</dbReference>
<name>A0A3B1BFN0_9ZZZZ</name>
<dbReference type="PANTHER" id="PTHR42722:SF1">
    <property type="entry name" value="VALINE DEHYDROGENASE"/>
    <property type="match status" value="1"/>
</dbReference>
<dbReference type="SUPFAM" id="SSF51735">
    <property type="entry name" value="NAD(P)-binding Rossmann-fold domains"/>
    <property type="match status" value="1"/>
</dbReference>
<organism evidence="5">
    <name type="scientific">hydrothermal vent metagenome</name>
    <dbReference type="NCBI Taxonomy" id="652676"/>
    <lineage>
        <taxon>unclassified sequences</taxon>
        <taxon>metagenomes</taxon>
        <taxon>ecological metagenomes</taxon>
    </lineage>
</organism>
<dbReference type="InterPro" id="IPR036291">
    <property type="entry name" value="NAD(P)-bd_dom_sf"/>
</dbReference>
<accession>A0A3B1BFN0</accession>
<dbReference type="Pfam" id="PF00208">
    <property type="entry name" value="ELFV_dehydrog"/>
    <property type="match status" value="2"/>
</dbReference>
<dbReference type="PRINTS" id="PR00082">
    <property type="entry name" value="GLFDHDRGNASE"/>
</dbReference>
<dbReference type="InterPro" id="IPR006096">
    <property type="entry name" value="Glu/Leu/Phe/Val/Trp_DH_C"/>
</dbReference>
<dbReference type="EC" id="1.4.1.9" evidence="5"/>
<proteinExistence type="inferred from homology"/>
<keyword evidence="3" id="KW-0520">NAD</keyword>
<dbReference type="Gene3D" id="3.40.50.10860">
    <property type="entry name" value="Leucine Dehydrogenase, chain A, domain 1"/>
    <property type="match status" value="1"/>
</dbReference>
<dbReference type="PIRSF" id="PIRSF000188">
    <property type="entry name" value="Phe_leu_dh"/>
    <property type="match status" value="1"/>
</dbReference>
<dbReference type="CDD" id="cd01075">
    <property type="entry name" value="NAD_bind_Leu_Phe_Val_DH"/>
    <property type="match status" value="1"/>
</dbReference>
<evidence type="ECO:0000256" key="3">
    <source>
        <dbReference type="ARBA" id="ARBA00023027"/>
    </source>
</evidence>
<dbReference type="InterPro" id="IPR016211">
    <property type="entry name" value="Glu/Phe/Leu/Val/Trp_DH_bac/arc"/>
</dbReference>
<reference evidence="5" key="1">
    <citation type="submission" date="2018-06" db="EMBL/GenBank/DDBJ databases">
        <authorList>
            <person name="Zhirakovskaya E."/>
        </authorList>
    </citation>
    <scope>NUCLEOTIDE SEQUENCE</scope>
</reference>
<evidence type="ECO:0000259" key="4">
    <source>
        <dbReference type="SMART" id="SM00839"/>
    </source>
</evidence>
<dbReference type="FunFam" id="3.40.50.10860:FF:000010">
    <property type="entry name" value="Leucine dehydrogenase"/>
    <property type="match status" value="1"/>
</dbReference>
<sequence length="349" mass="37661">MMDVNQFKNHEQVLYLHDKETGLKAFIAVHDTTLGPAAGGCRMWNYDNEVDALNDVLRLSRGMSYKNAIAGLKHGGGKAVIIGNSKTDKTEALLRSYGRMIDSLGGKYISAEDVGISVEDMEIAAEETKYVAGLTKGAHASGDPSPFTATGVFLGIKAAVKYKLGKDSLEGLTIAVQGVGHVGYYLCRHLHTAGARLLVSDINQGALDRVRQEFGAEIVGLDNILSIEADVLSPCALGAIINDDTIDRIKAKIIAGAANNQLARDDHGQTLMDRGILYAPDYVINAGGIINVAAETRGAYDIDWVNTKVENIYDSLMTIFERSVVESRPTSRIADELAHEIINAARTRK</sequence>
<dbReference type="SMART" id="SM00839">
    <property type="entry name" value="ELFV_dehydrog"/>
    <property type="match status" value="1"/>
</dbReference>
<feature type="domain" description="Glutamate/phenylalanine/leucine/valine/L-tryptophan dehydrogenase C-terminal" evidence="4">
    <location>
        <begin position="142"/>
        <end position="348"/>
    </location>
</feature>
<dbReference type="Pfam" id="PF02812">
    <property type="entry name" value="ELFV_dehydrog_N"/>
    <property type="match status" value="1"/>
</dbReference>
<keyword evidence="2 5" id="KW-0560">Oxidoreductase</keyword>
<dbReference type="InterPro" id="IPR006095">
    <property type="entry name" value="Glu/Leu/Phe/Val/Trp_DH"/>
</dbReference>
<evidence type="ECO:0000313" key="5">
    <source>
        <dbReference type="EMBL" id="VAX03797.1"/>
    </source>
</evidence>
<comment type="similarity">
    <text evidence="1">Belongs to the Glu/Leu/Phe/Val dehydrogenases family.</text>
</comment>
<protein>
    <submittedName>
        <fullName evidence="5">Branched-chain amino acid dehydrogenase [deaminating]</fullName>
        <ecNumber evidence="5">1.4.1.9</ecNumber>
    </submittedName>
</protein>
<dbReference type="GO" id="GO:0006520">
    <property type="term" value="P:amino acid metabolic process"/>
    <property type="evidence" value="ECO:0007669"/>
    <property type="project" value="InterPro"/>
</dbReference>
<dbReference type="EMBL" id="UOFW01000061">
    <property type="protein sequence ID" value="VAX03797.1"/>
    <property type="molecule type" value="Genomic_DNA"/>
</dbReference>
<dbReference type="AlphaFoldDB" id="A0A3B1BFN0"/>
<dbReference type="Gene3D" id="3.40.50.720">
    <property type="entry name" value="NAD(P)-binding Rossmann-like Domain"/>
    <property type="match status" value="1"/>
</dbReference>
<dbReference type="GO" id="GO:0050049">
    <property type="term" value="F:L-leucine dehydrogenase activity"/>
    <property type="evidence" value="ECO:0007669"/>
    <property type="project" value="UniProtKB-EC"/>
</dbReference>
<dbReference type="PANTHER" id="PTHR42722">
    <property type="entry name" value="LEUCINE DEHYDROGENASE"/>
    <property type="match status" value="1"/>
</dbReference>
<evidence type="ECO:0000256" key="1">
    <source>
        <dbReference type="ARBA" id="ARBA00006382"/>
    </source>
</evidence>
<evidence type="ECO:0000256" key="2">
    <source>
        <dbReference type="ARBA" id="ARBA00023002"/>
    </source>
</evidence>
<dbReference type="SUPFAM" id="SSF53223">
    <property type="entry name" value="Aminoacid dehydrogenase-like, N-terminal domain"/>
    <property type="match status" value="1"/>
</dbReference>